<dbReference type="EMBL" id="CP022515">
    <property type="protein sequence ID" value="ASO05241.1"/>
    <property type="molecule type" value="Genomic_DNA"/>
</dbReference>
<evidence type="ECO:0000259" key="1">
    <source>
        <dbReference type="Pfam" id="PF14355"/>
    </source>
</evidence>
<dbReference type="Proteomes" id="UP000204551">
    <property type="component" value="Chromosome"/>
</dbReference>
<protein>
    <recommendedName>
        <fullName evidence="1">Abortive infection protein-like C-terminal domain-containing protein</fullName>
    </recommendedName>
</protein>
<dbReference type="InterPro" id="IPR026001">
    <property type="entry name" value="Abi-like_C"/>
</dbReference>
<dbReference type="KEGG" id="aalg:AREALGSMS7_01775"/>
<evidence type="ECO:0000313" key="2">
    <source>
        <dbReference type="EMBL" id="ASO05241.1"/>
    </source>
</evidence>
<sequence>MKITERTIKFLGKTLCGDNGLLPYKSGPKLVNFFVDLGADDQYGEGFPSRWKYTEEKVREFNDSQTLKKIIENSVDPRDFLDGDINADDSILAINEYLKFDGFELRKVGEFYRIHDSKGLIVEAQKVTELSHDFIKEQIQKCHQKIESGDYNGAITNSRSLAEAVMIEIIETAEGKEIKNDGKLDNLYKQVKKILNLTIDPKVLPPTVIQILSGLDSISSGLAGLSNNSGDRHANKFKTQKHHARLSVNATMTLVDFLLDSRDYQKLKVDGSK</sequence>
<dbReference type="Pfam" id="PF14355">
    <property type="entry name" value="Abi_C"/>
    <property type="match status" value="1"/>
</dbReference>
<feature type="domain" description="Abortive infection protein-like C-terminal" evidence="1">
    <location>
        <begin position="186"/>
        <end position="260"/>
    </location>
</feature>
<dbReference type="RefSeq" id="WP_093978045.1">
    <property type="nucleotide sequence ID" value="NZ_CP022515.1"/>
</dbReference>
<evidence type="ECO:0000313" key="3">
    <source>
        <dbReference type="Proteomes" id="UP000204551"/>
    </source>
</evidence>
<dbReference type="AlphaFoldDB" id="A0A221UWI0"/>
<gene>
    <name evidence="2" type="ORF">AREALGSMS7_01775</name>
</gene>
<reference evidence="2 3" key="1">
    <citation type="submission" date="2017-07" db="EMBL/GenBank/DDBJ databases">
        <title>Genome Sequence of Arenibacter algicola Strain SMS7 Isolated from a culture of the Diatom Skeletonema marinoi.</title>
        <authorList>
            <person name="Topel M."/>
            <person name="Pinder M.I.M."/>
            <person name="Johansson O.N."/>
            <person name="Kourtchenko O."/>
            <person name="Godhe A."/>
            <person name="Clarke A.K."/>
        </authorList>
    </citation>
    <scope>NUCLEOTIDE SEQUENCE [LARGE SCALE GENOMIC DNA]</scope>
    <source>
        <strain evidence="2 3">SMS7</strain>
    </source>
</reference>
<name>A0A221UWI0_9FLAO</name>
<proteinExistence type="predicted"/>
<organism evidence="2 3">
    <name type="scientific">Arenibacter algicola</name>
    <dbReference type="NCBI Taxonomy" id="616991"/>
    <lineage>
        <taxon>Bacteria</taxon>
        <taxon>Pseudomonadati</taxon>
        <taxon>Bacteroidota</taxon>
        <taxon>Flavobacteriia</taxon>
        <taxon>Flavobacteriales</taxon>
        <taxon>Flavobacteriaceae</taxon>
        <taxon>Arenibacter</taxon>
    </lineage>
</organism>
<accession>A0A221UWI0</accession>